<dbReference type="InterPro" id="IPR058825">
    <property type="entry name" value="MDM34_N"/>
</dbReference>
<dbReference type="Pfam" id="PF26545">
    <property type="entry name" value="Mdm34_N"/>
    <property type="match status" value="1"/>
</dbReference>
<dbReference type="PANTHER" id="PTHR28185">
    <property type="entry name" value="MITOCHONDRIAL DISTRIBUTION AND MORPHOLOGY PROTEIN 34"/>
    <property type="match status" value="1"/>
</dbReference>
<feature type="region of interest" description="Disordered" evidence="10">
    <location>
        <begin position="198"/>
        <end position="228"/>
    </location>
</feature>
<keyword evidence="5" id="KW-1000">Mitochondrion outer membrane</keyword>
<protein>
    <recommendedName>
        <fullName evidence="11">SMP-LTD domain-containing protein</fullName>
    </recommendedName>
</protein>
<keyword evidence="8" id="KW-0496">Mitochondrion</keyword>
<name>A0A0D2VSW7_CAPO3</name>
<dbReference type="GO" id="GO:0007005">
    <property type="term" value="P:mitochondrion organization"/>
    <property type="evidence" value="ECO:0007669"/>
    <property type="project" value="InterPro"/>
</dbReference>
<keyword evidence="4" id="KW-0812">Transmembrane</keyword>
<feature type="compositionally biased region" description="Low complexity" evidence="10">
    <location>
        <begin position="406"/>
        <end position="418"/>
    </location>
</feature>
<evidence type="ECO:0000256" key="3">
    <source>
        <dbReference type="ARBA" id="ARBA00022452"/>
    </source>
</evidence>
<feature type="region of interest" description="Disordered" evidence="10">
    <location>
        <begin position="566"/>
        <end position="589"/>
    </location>
</feature>
<feature type="compositionally biased region" description="Polar residues" evidence="10">
    <location>
        <begin position="539"/>
        <end position="548"/>
    </location>
</feature>
<gene>
    <name evidence="12" type="ORF">CAOG_004936</name>
</gene>
<reference evidence="13" key="1">
    <citation type="submission" date="2011-02" db="EMBL/GenBank/DDBJ databases">
        <title>The Genome Sequence of Capsaspora owczarzaki ATCC 30864.</title>
        <authorList>
            <person name="Russ C."/>
            <person name="Cuomo C."/>
            <person name="Burger G."/>
            <person name="Gray M.W."/>
            <person name="Holland P.W.H."/>
            <person name="King N."/>
            <person name="Lang F.B.F."/>
            <person name="Roger A.J."/>
            <person name="Ruiz-Trillo I."/>
            <person name="Young S.K."/>
            <person name="Zeng Q."/>
            <person name="Gargeya S."/>
            <person name="Alvarado L."/>
            <person name="Berlin A."/>
            <person name="Chapman S.B."/>
            <person name="Chen Z."/>
            <person name="Freedman E."/>
            <person name="Gellesch M."/>
            <person name="Goldberg J."/>
            <person name="Griggs A."/>
            <person name="Gujja S."/>
            <person name="Heilman E."/>
            <person name="Heiman D."/>
            <person name="Howarth C."/>
            <person name="Mehta T."/>
            <person name="Neiman D."/>
            <person name="Pearson M."/>
            <person name="Roberts A."/>
            <person name="Saif S."/>
            <person name="Shea T."/>
            <person name="Shenoy N."/>
            <person name="Sisk P."/>
            <person name="Stolte C."/>
            <person name="Sykes S."/>
            <person name="White J."/>
            <person name="Yandava C."/>
            <person name="Haas B."/>
            <person name="Nusbaum C."/>
            <person name="Birren B."/>
        </authorList>
    </citation>
    <scope>NUCLEOTIDE SEQUENCE</scope>
    <source>
        <strain evidence="13">ATCC 30864</strain>
    </source>
</reference>
<dbReference type="InParanoid" id="A0A0D2VSW7"/>
<dbReference type="eggNOG" id="ENOG502QT3W">
    <property type="taxonomic scope" value="Eukaryota"/>
</dbReference>
<feature type="region of interest" description="Disordered" evidence="10">
    <location>
        <begin position="713"/>
        <end position="736"/>
    </location>
</feature>
<dbReference type="GO" id="GO:0008289">
    <property type="term" value="F:lipid binding"/>
    <property type="evidence" value="ECO:0007669"/>
    <property type="project" value="UniProtKB-KW"/>
</dbReference>
<keyword evidence="7" id="KW-0446">Lipid-binding</keyword>
<feature type="compositionally biased region" description="Low complexity" evidence="10">
    <location>
        <begin position="720"/>
        <end position="736"/>
    </location>
</feature>
<dbReference type="Proteomes" id="UP000008743">
    <property type="component" value="Unassembled WGS sequence"/>
</dbReference>
<sequence length="736" mass="78167">MAFRFNWGPFDPTLLAEARREMTAALNKGDRHPAIADDIIVHELHLGTTPPELSILEICEIGADHFRGIFELAYAGDAHIVLHTKAQANPIHPTKPRSAITRHGILAANKRLVVPMEVRISAFRLNGVCVLDVGLKTGVSLSFKSDPLKSVKVNTTFDDQANVKRQLQNMIEEQLRILVNHDLPRMVHLISLGKEVNDTTKKQDPTEWHPDTTPFVTPSSSPPRSRATSFSLQSVLSTMSGTEDPENEVAELLNPSRNTITAHLATLSNSAATMYPYSTSSADTGVAHRFTSSRGSSLGSSPFLGSEFDEHDVAAPPAQQPHGAIAPDASPPMLGVPPRAPATPPKPSSTDPSAAAHAAASALLYSPAHRTSVSDTIGDVIASAVSGLPPPTSASLPGSPLHMPKSSAAAALPRSASSDPLTDLDFHSSPLTHETRAPSIVESEYAALLVLQQQVQQQQQRLLQLQQLQHQQQLANQEQLLGHRQQLLLPVSQPRQPQPAASQPRSRASSHSSKTSAAAPPPPPPQPVRPTPRHLHVSAEQQLQHQQAYSNTSAFTPLRQVPASFVSRSSTSSSASTPQPPSLSNSASRVPRSVADWHVDTAPAAAEVTMVGGLSYSTTRRLSFAHEAGPIAASSSSAGRASATTSHRRSTSTASLPDLAVMAGAPANGALRSRRSSGAMSRDEAAAASATKHKVALHDAMLISRAILSRHDPAVAQPASRPSSTTPSRSSLLSFF</sequence>
<evidence type="ECO:0000256" key="7">
    <source>
        <dbReference type="ARBA" id="ARBA00023121"/>
    </source>
</evidence>
<evidence type="ECO:0000259" key="11">
    <source>
        <dbReference type="PROSITE" id="PS51847"/>
    </source>
</evidence>
<feature type="compositionally biased region" description="Low complexity" evidence="10">
    <location>
        <begin position="566"/>
        <end position="577"/>
    </location>
</feature>
<accession>A0A0D2VSW7</accession>
<feature type="compositionally biased region" description="Low complexity" evidence="10">
    <location>
        <begin position="492"/>
        <end position="518"/>
    </location>
</feature>
<evidence type="ECO:0000256" key="6">
    <source>
        <dbReference type="ARBA" id="ARBA00023055"/>
    </source>
</evidence>
<feature type="region of interest" description="Disordered" evidence="10">
    <location>
        <begin position="392"/>
        <end position="430"/>
    </location>
</feature>
<dbReference type="GO" id="GO:1990456">
    <property type="term" value="P:mitochondrion-endoplasmic reticulum membrane tethering"/>
    <property type="evidence" value="ECO:0007669"/>
    <property type="project" value="TreeGrafter"/>
</dbReference>
<dbReference type="PROSITE" id="PS51847">
    <property type="entry name" value="SMP"/>
    <property type="match status" value="1"/>
</dbReference>
<keyword evidence="2" id="KW-0813">Transport</keyword>
<feature type="region of interest" description="Disordered" evidence="10">
    <location>
        <begin position="492"/>
        <end position="548"/>
    </location>
</feature>
<dbReference type="InterPro" id="IPR031468">
    <property type="entry name" value="SMP_LBD"/>
</dbReference>
<dbReference type="GO" id="GO:0032865">
    <property type="term" value="C:ERMES complex"/>
    <property type="evidence" value="ECO:0007669"/>
    <property type="project" value="InterPro"/>
</dbReference>
<comment type="subcellular location">
    <subcellularLocation>
        <location evidence="1">Membrane</location>
    </subcellularLocation>
</comment>
<evidence type="ECO:0000256" key="10">
    <source>
        <dbReference type="SAM" id="MobiDB-lite"/>
    </source>
</evidence>
<evidence type="ECO:0000256" key="2">
    <source>
        <dbReference type="ARBA" id="ARBA00022448"/>
    </source>
</evidence>
<dbReference type="CDD" id="cd21673">
    <property type="entry name" value="SMP_Mdm34"/>
    <property type="match status" value="1"/>
</dbReference>
<dbReference type="RefSeq" id="XP_004347687.1">
    <property type="nucleotide sequence ID" value="XM_004347637.2"/>
</dbReference>
<keyword evidence="9" id="KW-0472">Membrane</keyword>
<keyword evidence="6" id="KW-0445">Lipid transport</keyword>
<feature type="compositionally biased region" description="Basic and acidic residues" evidence="10">
    <location>
        <begin position="198"/>
        <end position="210"/>
    </location>
</feature>
<keyword evidence="13" id="KW-1185">Reference proteome</keyword>
<dbReference type="AlphaFoldDB" id="A0A0D2VSW7"/>
<evidence type="ECO:0000256" key="5">
    <source>
        <dbReference type="ARBA" id="ARBA00022787"/>
    </source>
</evidence>
<feature type="compositionally biased region" description="Low complexity" evidence="10">
    <location>
        <begin position="632"/>
        <end position="655"/>
    </location>
</feature>
<feature type="region of interest" description="Disordered" evidence="10">
    <location>
        <begin position="629"/>
        <end position="655"/>
    </location>
</feature>
<dbReference type="GO" id="GO:0015914">
    <property type="term" value="P:phospholipid transport"/>
    <property type="evidence" value="ECO:0007669"/>
    <property type="project" value="TreeGrafter"/>
</dbReference>
<feature type="compositionally biased region" description="Pro residues" evidence="10">
    <location>
        <begin position="519"/>
        <end position="530"/>
    </location>
</feature>
<evidence type="ECO:0000313" key="13">
    <source>
        <dbReference type="Proteomes" id="UP000008743"/>
    </source>
</evidence>
<dbReference type="STRING" id="595528.A0A0D2VSW7"/>
<proteinExistence type="predicted"/>
<feature type="compositionally biased region" description="Low complexity" evidence="10">
    <location>
        <begin position="212"/>
        <end position="228"/>
    </location>
</feature>
<feature type="compositionally biased region" description="Pro residues" evidence="10">
    <location>
        <begin position="334"/>
        <end position="347"/>
    </location>
</feature>
<evidence type="ECO:0000256" key="1">
    <source>
        <dbReference type="ARBA" id="ARBA00004370"/>
    </source>
</evidence>
<dbReference type="EMBL" id="KE346366">
    <property type="protein sequence ID" value="KJE94267.1"/>
    <property type="molecule type" value="Genomic_DNA"/>
</dbReference>
<dbReference type="PANTHER" id="PTHR28185:SF1">
    <property type="entry name" value="MITOCHONDRIAL DISTRIBUTION AND MORPHOLOGY PROTEIN 34"/>
    <property type="match status" value="1"/>
</dbReference>
<evidence type="ECO:0000313" key="12">
    <source>
        <dbReference type="EMBL" id="KJE94267.1"/>
    </source>
</evidence>
<feature type="compositionally biased region" description="Low complexity" evidence="10">
    <location>
        <begin position="292"/>
        <end position="306"/>
    </location>
</feature>
<evidence type="ECO:0000256" key="9">
    <source>
        <dbReference type="ARBA" id="ARBA00023136"/>
    </source>
</evidence>
<feature type="domain" description="SMP-LTD" evidence="11">
    <location>
        <begin position="1"/>
        <end position="192"/>
    </location>
</feature>
<evidence type="ECO:0000256" key="4">
    <source>
        <dbReference type="ARBA" id="ARBA00022692"/>
    </source>
</evidence>
<dbReference type="OrthoDB" id="17927at2759"/>
<dbReference type="InterPro" id="IPR027536">
    <property type="entry name" value="MDM34"/>
</dbReference>
<organism evidence="12 13">
    <name type="scientific">Capsaspora owczarzaki (strain ATCC 30864)</name>
    <dbReference type="NCBI Taxonomy" id="595528"/>
    <lineage>
        <taxon>Eukaryota</taxon>
        <taxon>Filasterea</taxon>
        <taxon>Capsaspora</taxon>
    </lineage>
</organism>
<evidence type="ECO:0000256" key="8">
    <source>
        <dbReference type="ARBA" id="ARBA00023128"/>
    </source>
</evidence>
<feature type="region of interest" description="Disordered" evidence="10">
    <location>
        <begin position="289"/>
        <end position="355"/>
    </location>
</feature>
<keyword evidence="3" id="KW-1134">Transmembrane beta strand</keyword>